<evidence type="ECO:0000313" key="5">
    <source>
        <dbReference type="EMBL" id="OTG63159.1"/>
    </source>
</evidence>
<keyword evidence="3" id="KW-0904">Protein phosphatase</keyword>
<dbReference type="PANTHER" id="PTHR31126:SF72">
    <property type="entry name" value="DUAL SPECIFICITY PROTEIN PHOSPHATASE TPBA"/>
    <property type="match status" value="1"/>
</dbReference>
<dbReference type="InterPro" id="IPR000340">
    <property type="entry name" value="Dual-sp_phosphatase_cat-dom"/>
</dbReference>
<dbReference type="Gene3D" id="3.90.190.10">
    <property type="entry name" value="Protein tyrosine phosphatase superfamily"/>
    <property type="match status" value="1"/>
</dbReference>
<dbReference type="Pfam" id="PF00782">
    <property type="entry name" value="DSPc"/>
    <property type="match status" value="1"/>
</dbReference>
<dbReference type="RefSeq" id="WP_086204513.1">
    <property type="nucleotide sequence ID" value="NZ_NEGB01000010.1"/>
</dbReference>
<dbReference type="InterPro" id="IPR016130">
    <property type="entry name" value="Tyr_Pase_AS"/>
</dbReference>
<evidence type="ECO:0000256" key="3">
    <source>
        <dbReference type="ARBA" id="ARBA00022912"/>
    </source>
</evidence>
<dbReference type="AlphaFoldDB" id="A0A1Y3C830"/>
<dbReference type="PROSITE" id="PS51257">
    <property type="entry name" value="PROKAR_LIPOPROTEIN"/>
    <property type="match status" value="1"/>
</dbReference>
<keyword evidence="2" id="KW-0378">Hydrolase</keyword>
<evidence type="ECO:0000256" key="1">
    <source>
        <dbReference type="ARBA" id="ARBA00009580"/>
    </source>
</evidence>
<dbReference type="InterPro" id="IPR000387">
    <property type="entry name" value="Tyr_Pase_dom"/>
</dbReference>
<evidence type="ECO:0000313" key="6">
    <source>
        <dbReference type="Proteomes" id="UP000242765"/>
    </source>
</evidence>
<dbReference type="SMART" id="SM00195">
    <property type="entry name" value="DSPc"/>
    <property type="match status" value="1"/>
</dbReference>
<dbReference type="PANTHER" id="PTHR31126">
    <property type="entry name" value="TYROSINE-PROTEIN PHOSPHATASE"/>
    <property type="match status" value="1"/>
</dbReference>
<reference evidence="5 6" key="1">
    <citation type="submission" date="2017-04" db="EMBL/GenBank/DDBJ databases">
        <title>High diversity of culturable Acinetobacter species in natural soil and water ecosystems.</title>
        <authorList>
            <person name="Nemec A."/>
            <person name="Radolfova-Krizova L."/>
        </authorList>
    </citation>
    <scope>NUCLEOTIDE SEQUENCE [LARGE SCALE GENOMIC DNA]</scope>
    <source>
        <strain evidence="5 6">ANC 4999</strain>
    </source>
</reference>
<comment type="similarity">
    <text evidence="1">Belongs to the protein-tyrosine phosphatase family.</text>
</comment>
<dbReference type="GO" id="GO:0004721">
    <property type="term" value="F:phosphoprotein phosphatase activity"/>
    <property type="evidence" value="ECO:0007669"/>
    <property type="project" value="UniProtKB-KW"/>
</dbReference>
<sequence>MKKNQFAIILIISSTLLTGCMTTPAISPENRPHNWGHLIDQKNNFYKISENVFRSEQPDAEMIAELQQQNINIVINLRNHNQDKKVFLNYPIQLVHIPINTWAINRQDLLKVMQTIQSAQKKQQKVLIHCYHGSDRTGASIAMYRIIFENWTTADALNEMKHGGYGFHPIWGNIENLFSPENIRWIREQLTNPSYKSGLND</sequence>
<dbReference type="SUPFAM" id="SSF52799">
    <property type="entry name" value="(Phosphotyrosine protein) phosphatases II"/>
    <property type="match status" value="1"/>
</dbReference>
<protein>
    <submittedName>
        <fullName evidence="5">Protein tyrosine phosphatase</fullName>
    </submittedName>
</protein>
<name>A0A1Y3C830_9GAMM</name>
<dbReference type="OrthoDB" id="9814896at2"/>
<feature type="domain" description="Tyrosine specific protein phosphatases" evidence="4">
    <location>
        <begin position="107"/>
        <end position="161"/>
    </location>
</feature>
<dbReference type="InterPro" id="IPR029021">
    <property type="entry name" value="Prot-tyrosine_phosphatase-like"/>
</dbReference>
<dbReference type="PROSITE" id="PS00383">
    <property type="entry name" value="TYR_PHOSPHATASE_1"/>
    <property type="match status" value="1"/>
</dbReference>
<evidence type="ECO:0000256" key="2">
    <source>
        <dbReference type="ARBA" id="ARBA00022801"/>
    </source>
</evidence>
<keyword evidence="6" id="KW-1185">Reference proteome</keyword>
<dbReference type="STRING" id="1977882.B9T28_13550"/>
<dbReference type="InterPro" id="IPR020422">
    <property type="entry name" value="TYR_PHOSPHATASE_DUAL_dom"/>
</dbReference>
<organism evidence="5 6">
    <name type="scientific">Acinetobacter silvestris</name>
    <dbReference type="NCBI Taxonomy" id="1977882"/>
    <lineage>
        <taxon>Bacteria</taxon>
        <taxon>Pseudomonadati</taxon>
        <taxon>Pseudomonadota</taxon>
        <taxon>Gammaproteobacteria</taxon>
        <taxon>Moraxellales</taxon>
        <taxon>Moraxellaceae</taxon>
        <taxon>Acinetobacter</taxon>
    </lineage>
</organism>
<gene>
    <name evidence="5" type="ORF">B9T28_13550</name>
</gene>
<accession>A0A1Y3C830</accession>
<dbReference type="PROSITE" id="PS50056">
    <property type="entry name" value="TYR_PHOSPHATASE_2"/>
    <property type="match status" value="1"/>
</dbReference>
<comment type="caution">
    <text evidence="5">The sequence shown here is derived from an EMBL/GenBank/DDBJ whole genome shotgun (WGS) entry which is preliminary data.</text>
</comment>
<proteinExistence type="inferred from homology"/>
<dbReference type="Proteomes" id="UP000242765">
    <property type="component" value="Unassembled WGS sequence"/>
</dbReference>
<dbReference type="EMBL" id="NEGB01000010">
    <property type="protein sequence ID" value="OTG63159.1"/>
    <property type="molecule type" value="Genomic_DNA"/>
</dbReference>
<evidence type="ECO:0000259" key="4">
    <source>
        <dbReference type="PROSITE" id="PS50056"/>
    </source>
</evidence>